<proteinExistence type="predicted"/>
<evidence type="ECO:0000313" key="3">
    <source>
        <dbReference type="Proteomes" id="UP000186922"/>
    </source>
</evidence>
<name>A0A1D1V8W5_RAMVA</name>
<dbReference type="EMBL" id="BDGG01000003">
    <property type="protein sequence ID" value="GAU96492.1"/>
    <property type="molecule type" value="Genomic_DNA"/>
</dbReference>
<sequence>MGRLSLRPFPRTINHARINSLPQFLSRIYIRIASWTLLSARTPSLRPRETRSDRSRSSFLPVAGRERPPSLRYHLHPSNFLQMRRQSSARFLCRFEHPITPSTKSSIESKTPAISELVSIAETSKDLASEAQRGAPASRISRSALCRHGSRSVWIHRSKYFGSGFLADNRK</sequence>
<evidence type="ECO:0000313" key="2">
    <source>
        <dbReference type="EMBL" id="GAU96492.1"/>
    </source>
</evidence>
<organism evidence="2 3">
    <name type="scientific">Ramazzottius varieornatus</name>
    <name type="common">Water bear</name>
    <name type="synonym">Tardigrade</name>
    <dbReference type="NCBI Taxonomy" id="947166"/>
    <lineage>
        <taxon>Eukaryota</taxon>
        <taxon>Metazoa</taxon>
        <taxon>Ecdysozoa</taxon>
        <taxon>Tardigrada</taxon>
        <taxon>Eutardigrada</taxon>
        <taxon>Parachela</taxon>
        <taxon>Hypsibioidea</taxon>
        <taxon>Ramazzottiidae</taxon>
        <taxon>Ramazzottius</taxon>
    </lineage>
</organism>
<feature type="compositionally biased region" description="Basic and acidic residues" evidence="1">
    <location>
        <begin position="46"/>
        <end position="56"/>
    </location>
</feature>
<comment type="caution">
    <text evidence="2">The sequence shown here is derived from an EMBL/GenBank/DDBJ whole genome shotgun (WGS) entry which is preliminary data.</text>
</comment>
<dbReference type="AlphaFoldDB" id="A0A1D1V8W5"/>
<dbReference type="Proteomes" id="UP000186922">
    <property type="component" value="Unassembled WGS sequence"/>
</dbReference>
<gene>
    <name evidence="2" type="primary">RvY_07928</name>
    <name evidence="2" type="synonym">RvY_07928.1</name>
    <name evidence="2" type="ORF">RvY_07928-1</name>
</gene>
<evidence type="ECO:0000256" key="1">
    <source>
        <dbReference type="SAM" id="MobiDB-lite"/>
    </source>
</evidence>
<keyword evidence="3" id="KW-1185">Reference proteome</keyword>
<protein>
    <submittedName>
        <fullName evidence="2">Uncharacterized protein</fullName>
    </submittedName>
</protein>
<feature type="region of interest" description="Disordered" evidence="1">
    <location>
        <begin position="44"/>
        <end position="63"/>
    </location>
</feature>
<reference evidence="2 3" key="1">
    <citation type="journal article" date="2016" name="Nat. Commun.">
        <title>Extremotolerant tardigrade genome and improved radiotolerance of human cultured cells by tardigrade-unique protein.</title>
        <authorList>
            <person name="Hashimoto T."/>
            <person name="Horikawa D.D."/>
            <person name="Saito Y."/>
            <person name="Kuwahara H."/>
            <person name="Kozuka-Hata H."/>
            <person name="Shin-I T."/>
            <person name="Minakuchi Y."/>
            <person name="Ohishi K."/>
            <person name="Motoyama A."/>
            <person name="Aizu T."/>
            <person name="Enomoto A."/>
            <person name="Kondo K."/>
            <person name="Tanaka S."/>
            <person name="Hara Y."/>
            <person name="Koshikawa S."/>
            <person name="Sagara H."/>
            <person name="Miura T."/>
            <person name="Yokobori S."/>
            <person name="Miyagawa K."/>
            <person name="Suzuki Y."/>
            <person name="Kubo T."/>
            <person name="Oyama M."/>
            <person name="Kohara Y."/>
            <person name="Fujiyama A."/>
            <person name="Arakawa K."/>
            <person name="Katayama T."/>
            <person name="Toyoda A."/>
            <person name="Kunieda T."/>
        </authorList>
    </citation>
    <scope>NUCLEOTIDE SEQUENCE [LARGE SCALE GENOMIC DNA]</scope>
    <source>
        <strain evidence="2 3">YOKOZUNA-1</strain>
    </source>
</reference>
<accession>A0A1D1V8W5</accession>